<dbReference type="SUPFAM" id="SSF48652">
    <property type="entry name" value="Tetraspanin"/>
    <property type="match status" value="1"/>
</dbReference>
<name>A0A6P9D8R0_PANGU</name>
<sequence length="247" mass="27265">MRAERRISWEWCIKIALWLTVLLYWVAGVVLIVTGVCVQVKLHNAFVVLNEAASGVPVTITVIGVLIIILSGFGAIALFRSNKAMIKLFTGLLVLLLITEILVVATSYACRIKLLQTVSKDFVRILNKYDKIVQITKGVDTLQAEFQCCGAENYSDWQNTTFGLLSSSVPKSCCKVPVESCVTDLNEDMVGINQEGCLLKLKTWTERNISALGGLAVLVVFGQVTGIMLCYILLKIINEDYDIIEQA</sequence>
<feature type="transmembrane region" description="Helical" evidence="7">
    <location>
        <begin position="56"/>
        <end position="79"/>
    </location>
</feature>
<dbReference type="GO" id="GO:0016477">
    <property type="term" value="P:cell migration"/>
    <property type="evidence" value="ECO:0007669"/>
    <property type="project" value="TreeGrafter"/>
</dbReference>
<comment type="similarity">
    <text evidence="2 7">Belongs to the tetraspanin (TM4SF) family.</text>
</comment>
<dbReference type="OMA" id="CCKVPVE"/>
<proteinExistence type="inferred from homology"/>
<evidence type="ECO:0000256" key="6">
    <source>
        <dbReference type="PIRSR" id="PIRSR002419-1"/>
    </source>
</evidence>
<comment type="subcellular location">
    <subcellularLocation>
        <location evidence="1 7">Membrane</location>
        <topology evidence="1 7">Multi-pass membrane protein</topology>
    </subcellularLocation>
</comment>
<dbReference type="InterPro" id="IPR000301">
    <property type="entry name" value="Tetraspanin_animals"/>
</dbReference>
<evidence type="ECO:0000313" key="8">
    <source>
        <dbReference type="Proteomes" id="UP001652622"/>
    </source>
</evidence>
<feature type="disulfide bond" evidence="6">
    <location>
        <begin position="148"/>
        <end position="181"/>
    </location>
</feature>
<dbReference type="GeneID" id="117674624"/>
<reference evidence="9" key="1">
    <citation type="submission" date="2025-08" db="UniProtKB">
        <authorList>
            <consortium name="RefSeq"/>
        </authorList>
    </citation>
    <scope>IDENTIFICATION</scope>
    <source>
        <tissue evidence="9">Blood</tissue>
    </source>
</reference>
<dbReference type="Gene3D" id="1.10.1450.10">
    <property type="entry name" value="Tetraspanin"/>
    <property type="match status" value="1"/>
</dbReference>
<dbReference type="RefSeq" id="XP_034288626.1">
    <property type="nucleotide sequence ID" value="XM_034432735.1"/>
</dbReference>
<organism evidence="8 9">
    <name type="scientific">Pantherophis guttatus</name>
    <name type="common">Corn snake</name>
    <name type="synonym">Elaphe guttata</name>
    <dbReference type="NCBI Taxonomy" id="94885"/>
    <lineage>
        <taxon>Eukaryota</taxon>
        <taxon>Metazoa</taxon>
        <taxon>Chordata</taxon>
        <taxon>Craniata</taxon>
        <taxon>Vertebrata</taxon>
        <taxon>Euteleostomi</taxon>
        <taxon>Lepidosauria</taxon>
        <taxon>Squamata</taxon>
        <taxon>Bifurcata</taxon>
        <taxon>Unidentata</taxon>
        <taxon>Episquamata</taxon>
        <taxon>Toxicofera</taxon>
        <taxon>Serpentes</taxon>
        <taxon>Colubroidea</taxon>
        <taxon>Colubridae</taxon>
        <taxon>Colubrinae</taxon>
        <taxon>Pantherophis</taxon>
    </lineage>
</organism>
<keyword evidence="4 7" id="KW-1133">Transmembrane helix</keyword>
<dbReference type="InParanoid" id="A0A6P9D8R0"/>
<keyword evidence="3 7" id="KW-0812">Transmembrane</keyword>
<dbReference type="Pfam" id="PF00335">
    <property type="entry name" value="Tetraspanin"/>
    <property type="match status" value="1"/>
</dbReference>
<accession>A0A6P9D8R0</accession>
<evidence type="ECO:0000256" key="2">
    <source>
        <dbReference type="ARBA" id="ARBA00006840"/>
    </source>
</evidence>
<dbReference type="PANTHER" id="PTHR19282">
    <property type="entry name" value="TETRASPANIN"/>
    <property type="match status" value="1"/>
</dbReference>
<dbReference type="InterPro" id="IPR018499">
    <property type="entry name" value="Tetraspanin/Peripherin"/>
</dbReference>
<gene>
    <name evidence="9" type="primary">LOC117674624</name>
</gene>
<feature type="transmembrane region" description="Helical" evidence="7">
    <location>
        <begin position="12"/>
        <end position="36"/>
    </location>
</feature>
<evidence type="ECO:0000313" key="9">
    <source>
        <dbReference type="RefSeq" id="XP_034288626.1"/>
    </source>
</evidence>
<evidence type="ECO:0000256" key="3">
    <source>
        <dbReference type="ARBA" id="ARBA00022692"/>
    </source>
</evidence>
<evidence type="ECO:0000256" key="4">
    <source>
        <dbReference type="ARBA" id="ARBA00022989"/>
    </source>
</evidence>
<evidence type="ECO:0000256" key="1">
    <source>
        <dbReference type="ARBA" id="ARBA00004141"/>
    </source>
</evidence>
<evidence type="ECO:0000256" key="5">
    <source>
        <dbReference type="ARBA" id="ARBA00023136"/>
    </source>
</evidence>
<keyword evidence="5 7" id="KW-0472">Membrane</keyword>
<dbReference type="PIRSF" id="PIRSF002419">
    <property type="entry name" value="Tetraspanin"/>
    <property type="match status" value="1"/>
</dbReference>
<keyword evidence="8" id="KW-1185">Reference proteome</keyword>
<keyword evidence="6" id="KW-1015">Disulfide bond</keyword>
<dbReference type="InterPro" id="IPR008952">
    <property type="entry name" value="Tetraspanin_EC2_sf"/>
</dbReference>
<protein>
    <recommendedName>
        <fullName evidence="7">Tetraspanin</fullName>
    </recommendedName>
</protein>
<evidence type="ECO:0000256" key="7">
    <source>
        <dbReference type="RuleBase" id="RU361218"/>
    </source>
</evidence>
<dbReference type="AlphaFoldDB" id="A0A6P9D8R0"/>
<dbReference type="PANTHER" id="PTHR19282:SF548">
    <property type="entry name" value="TETRASPANIN"/>
    <property type="match status" value="1"/>
</dbReference>
<dbReference type="GO" id="GO:0005886">
    <property type="term" value="C:plasma membrane"/>
    <property type="evidence" value="ECO:0007669"/>
    <property type="project" value="TreeGrafter"/>
</dbReference>
<dbReference type="KEGG" id="pgut:117674624"/>
<dbReference type="PRINTS" id="PR00259">
    <property type="entry name" value="TMFOUR"/>
</dbReference>
<dbReference type="Proteomes" id="UP001652622">
    <property type="component" value="Unplaced"/>
</dbReference>
<feature type="transmembrane region" description="Helical" evidence="7">
    <location>
        <begin position="86"/>
        <end position="109"/>
    </location>
</feature>
<feature type="transmembrane region" description="Helical" evidence="7">
    <location>
        <begin position="209"/>
        <end position="234"/>
    </location>
</feature>